<dbReference type="AlphaFoldDB" id="A0AAD5CXZ5"/>
<reference evidence="1" key="1">
    <citation type="submission" date="2022-06" db="EMBL/GenBank/DDBJ databases">
        <title>Uncovering the hologenomic basis of an extraordinary plant invasion.</title>
        <authorList>
            <person name="Bieker V.C."/>
            <person name="Martin M.D."/>
            <person name="Gilbert T."/>
            <person name="Hodgins K."/>
            <person name="Battlay P."/>
            <person name="Petersen B."/>
            <person name="Wilson J."/>
        </authorList>
    </citation>
    <scope>NUCLEOTIDE SEQUENCE</scope>
    <source>
        <strain evidence="1">AA19_3_7</strain>
        <tissue evidence="1">Leaf</tissue>
    </source>
</reference>
<keyword evidence="2" id="KW-1185">Reference proteome</keyword>
<dbReference type="EMBL" id="JAMZMK010006500">
    <property type="protein sequence ID" value="KAI7748596.1"/>
    <property type="molecule type" value="Genomic_DNA"/>
</dbReference>
<proteinExistence type="predicted"/>
<organism evidence="1 2">
    <name type="scientific">Ambrosia artemisiifolia</name>
    <name type="common">Common ragweed</name>
    <dbReference type="NCBI Taxonomy" id="4212"/>
    <lineage>
        <taxon>Eukaryota</taxon>
        <taxon>Viridiplantae</taxon>
        <taxon>Streptophyta</taxon>
        <taxon>Embryophyta</taxon>
        <taxon>Tracheophyta</taxon>
        <taxon>Spermatophyta</taxon>
        <taxon>Magnoliopsida</taxon>
        <taxon>eudicotyledons</taxon>
        <taxon>Gunneridae</taxon>
        <taxon>Pentapetalae</taxon>
        <taxon>asterids</taxon>
        <taxon>campanulids</taxon>
        <taxon>Asterales</taxon>
        <taxon>Asteraceae</taxon>
        <taxon>Asteroideae</taxon>
        <taxon>Heliantheae alliance</taxon>
        <taxon>Heliantheae</taxon>
        <taxon>Ambrosia</taxon>
    </lineage>
</organism>
<evidence type="ECO:0000313" key="2">
    <source>
        <dbReference type="Proteomes" id="UP001206925"/>
    </source>
</evidence>
<comment type="caution">
    <text evidence="1">The sequence shown here is derived from an EMBL/GenBank/DDBJ whole genome shotgun (WGS) entry which is preliminary data.</text>
</comment>
<accession>A0AAD5CXZ5</accession>
<protein>
    <submittedName>
        <fullName evidence="1">Uncharacterized protein</fullName>
    </submittedName>
</protein>
<evidence type="ECO:0000313" key="1">
    <source>
        <dbReference type="EMBL" id="KAI7748596.1"/>
    </source>
</evidence>
<gene>
    <name evidence="1" type="ORF">M8C21_012958</name>
</gene>
<name>A0AAD5CXZ5_AMBAR</name>
<dbReference type="Proteomes" id="UP001206925">
    <property type="component" value="Unassembled WGS sequence"/>
</dbReference>
<sequence>MAGGQASIKVMVVWVVHA</sequence>